<dbReference type="AlphaFoldDB" id="A0A433S9R7"/>
<dbReference type="Proteomes" id="UP000286947">
    <property type="component" value="Unassembled WGS sequence"/>
</dbReference>
<evidence type="ECO:0000256" key="5">
    <source>
        <dbReference type="ARBA" id="ARBA00022692"/>
    </source>
</evidence>
<dbReference type="EMBL" id="PQSP01000012">
    <property type="protein sequence ID" value="RUS65488.1"/>
    <property type="molecule type" value="Genomic_DNA"/>
</dbReference>
<comment type="caution">
    <text evidence="11">The sequence shown here is derived from an EMBL/GenBank/DDBJ whole genome shotgun (WGS) entry which is preliminary data.</text>
</comment>
<dbReference type="SUPFAM" id="SSF53649">
    <property type="entry name" value="Alkaline phosphatase-like"/>
    <property type="match status" value="1"/>
</dbReference>
<dbReference type="PANTHER" id="PTHR30443">
    <property type="entry name" value="INNER MEMBRANE PROTEIN"/>
    <property type="match status" value="1"/>
</dbReference>
<dbReference type="NCBIfam" id="NF008619">
    <property type="entry name" value="PRK11598.1"/>
    <property type="match status" value="1"/>
</dbReference>
<evidence type="ECO:0000259" key="9">
    <source>
        <dbReference type="Pfam" id="PF00884"/>
    </source>
</evidence>
<comment type="subcellular location">
    <subcellularLocation>
        <location evidence="1">Cell inner membrane</location>
        <topology evidence="1">Multi-pass membrane protein</topology>
    </subcellularLocation>
</comment>
<dbReference type="OrthoDB" id="9786870at2"/>
<dbReference type="NCBIfam" id="NF028537">
    <property type="entry name" value="P_eth_NH2_trans"/>
    <property type="match status" value="1"/>
</dbReference>
<feature type="transmembrane region" description="Helical" evidence="8">
    <location>
        <begin position="156"/>
        <end position="178"/>
    </location>
</feature>
<proteinExistence type="predicted"/>
<dbReference type="InterPro" id="IPR012549">
    <property type="entry name" value="EptA-like_N"/>
</dbReference>
<dbReference type="EC" id="2.7.-.-" evidence="11"/>
<dbReference type="GO" id="GO:0005886">
    <property type="term" value="C:plasma membrane"/>
    <property type="evidence" value="ECO:0007669"/>
    <property type="project" value="UniProtKB-SubCell"/>
</dbReference>
<evidence type="ECO:0000256" key="7">
    <source>
        <dbReference type="ARBA" id="ARBA00023136"/>
    </source>
</evidence>
<dbReference type="Pfam" id="PF08019">
    <property type="entry name" value="EptA_B_N"/>
    <property type="match status" value="1"/>
</dbReference>
<organism evidence="11 12">
    <name type="scientific">Saezia sanguinis</name>
    <dbReference type="NCBI Taxonomy" id="1965230"/>
    <lineage>
        <taxon>Bacteria</taxon>
        <taxon>Pseudomonadati</taxon>
        <taxon>Pseudomonadota</taxon>
        <taxon>Betaproteobacteria</taxon>
        <taxon>Burkholderiales</taxon>
        <taxon>Saeziaceae</taxon>
        <taxon>Saezia</taxon>
    </lineage>
</organism>
<feature type="transmembrane region" description="Helical" evidence="8">
    <location>
        <begin position="12"/>
        <end position="29"/>
    </location>
</feature>
<evidence type="ECO:0000256" key="4">
    <source>
        <dbReference type="ARBA" id="ARBA00022679"/>
    </source>
</evidence>
<feature type="transmembrane region" description="Helical" evidence="8">
    <location>
        <begin position="49"/>
        <end position="73"/>
    </location>
</feature>
<dbReference type="PANTHER" id="PTHR30443:SF0">
    <property type="entry name" value="PHOSPHOETHANOLAMINE TRANSFERASE EPTA"/>
    <property type="match status" value="1"/>
</dbReference>
<keyword evidence="2" id="KW-1003">Cell membrane</keyword>
<feature type="domain" description="Phosphoethanolamine transferase N-terminal" evidence="10">
    <location>
        <begin position="61"/>
        <end position="211"/>
    </location>
</feature>
<dbReference type="Pfam" id="PF00884">
    <property type="entry name" value="Sulfatase"/>
    <property type="match status" value="1"/>
</dbReference>
<dbReference type="RefSeq" id="WP_126981098.1">
    <property type="nucleotide sequence ID" value="NZ_PQSP01000012.1"/>
</dbReference>
<keyword evidence="4 11" id="KW-0808">Transferase</keyword>
<dbReference type="CDD" id="cd16017">
    <property type="entry name" value="LptA"/>
    <property type="match status" value="1"/>
</dbReference>
<evidence type="ECO:0000256" key="1">
    <source>
        <dbReference type="ARBA" id="ARBA00004429"/>
    </source>
</evidence>
<dbReference type="GO" id="GO:0016776">
    <property type="term" value="F:phosphotransferase activity, phosphate group as acceptor"/>
    <property type="evidence" value="ECO:0007669"/>
    <property type="project" value="TreeGrafter"/>
</dbReference>
<evidence type="ECO:0000313" key="11">
    <source>
        <dbReference type="EMBL" id="RUS65488.1"/>
    </source>
</evidence>
<name>A0A433S9R7_9BURK</name>
<keyword evidence="7 8" id="KW-0472">Membrane</keyword>
<feature type="transmembrane region" description="Helical" evidence="8">
    <location>
        <begin position="122"/>
        <end position="144"/>
    </location>
</feature>
<dbReference type="InterPro" id="IPR040423">
    <property type="entry name" value="PEA_transferase"/>
</dbReference>
<dbReference type="InterPro" id="IPR000917">
    <property type="entry name" value="Sulfatase_N"/>
</dbReference>
<keyword evidence="12" id="KW-1185">Reference proteome</keyword>
<feature type="domain" description="Sulfatase N-terminal" evidence="9">
    <location>
        <begin position="240"/>
        <end position="532"/>
    </location>
</feature>
<evidence type="ECO:0000256" key="3">
    <source>
        <dbReference type="ARBA" id="ARBA00022519"/>
    </source>
</evidence>
<keyword evidence="3" id="KW-0997">Cell inner membrane</keyword>
<dbReference type="GO" id="GO:0009244">
    <property type="term" value="P:lipopolysaccharide core region biosynthetic process"/>
    <property type="evidence" value="ECO:0007669"/>
    <property type="project" value="TreeGrafter"/>
</dbReference>
<evidence type="ECO:0000256" key="8">
    <source>
        <dbReference type="SAM" id="Phobius"/>
    </source>
</evidence>
<accession>A0A433S9R7</accession>
<protein>
    <submittedName>
        <fullName evidence="11">Phosphoethanolamine transferase EptA</fullName>
        <ecNumber evidence="11">2.7.-.-</ecNumber>
    </submittedName>
</protein>
<evidence type="ECO:0000256" key="6">
    <source>
        <dbReference type="ARBA" id="ARBA00022989"/>
    </source>
</evidence>
<reference evidence="11 12" key="1">
    <citation type="submission" date="2018-01" db="EMBL/GenBank/DDBJ databases">
        <title>Saezia sanguinis gen. nov., sp. nov., in the order Burkholderiales isolated from human blood.</title>
        <authorList>
            <person name="Medina-Pascual M.J."/>
            <person name="Valdezate S."/>
            <person name="Monzon S."/>
            <person name="Cuesta I."/>
            <person name="Carrasco G."/>
            <person name="Villalon P."/>
            <person name="Saez-Nieto J.A."/>
        </authorList>
    </citation>
    <scope>NUCLEOTIDE SEQUENCE [LARGE SCALE GENOMIC DNA]</scope>
    <source>
        <strain evidence="11 12">CNM695-12</strain>
    </source>
</reference>
<feature type="transmembrane region" description="Helical" evidence="8">
    <location>
        <begin position="80"/>
        <end position="102"/>
    </location>
</feature>
<evidence type="ECO:0000256" key="2">
    <source>
        <dbReference type="ARBA" id="ARBA00022475"/>
    </source>
</evidence>
<keyword evidence="5 8" id="KW-0812">Transmembrane</keyword>
<keyword evidence="6 8" id="KW-1133">Transmembrane helix</keyword>
<evidence type="ECO:0000313" key="12">
    <source>
        <dbReference type="Proteomes" id="UP000286947"/>
    </source>
</evidence>
<gene>
    <name evidence="11" type="primary">eptA</name>
    <name evidence="11" type="ORF">CUZ56_02945</name>
</gene>
<dbReference type="Gene3D" id="3.40.720.10">
    <property type="entry name" value="Alkaline Phosphatase, subunit A"/>
    <property type="match status" value="1"/>
</dbReference>
<sequence>MGNTKDTSHKFAVKESTLIIIAALFFASFENIAFWKKALELTALDSMQNILFLASLLTFFVCFFILFFSVLLWRPLTKPLLIVLLLISAGANYFSISYGIYIDREMIRNVSRTNAHETLALITPQFLLWFTLLGILPAILVWKVRITPARSALRGIAIRIFGMAAAVALIGITAVPMYKDYASFFRNNKDIVKLIAPTNFIHGSYAFAKQTIRANQPLLQIGLDAKQVFPDEGAHKPTLFVLVVGETARAANFSLFGYERNTNPLLSQQNNLLAFQHTSSCGTATATSVPCMFSNMARVNYSSDLADRQENLVDILSRAGISVLWNENNTGCQDVCNRLPLSVPIAAFTPSEDCPEGLCYDEHLLDNVSQYIAEQKNGDIFIVLHTIGSHGPSYYRRYPPAMPGQFTPPCDTNQIQGCSKESLVNTYDNTIVYTDYMLNQTIELLKGYEDRYETGMLYVSDHGESLGESGMYLHSAPYMIAPSEQTHVPMIFWSSDEFMQKRRIDLACMQQNARDKEYSHDNLFHTMLGAMHVSTVEYKPELDLFSECRR</sequence>
<dbReference type="InterPro" id="IPR017850">
    <property type="entry name" value="Alkaline_phosphatase_core_sf"/>
</dbReference>
<dbReference type="InterPro" id="IPR058130">
    <property type="entry name" value="PEA_transf_C"/>
</dbReference>
<evidence type="ECO:0000259" key="10">
    <source>
        <dbReference type="Pfam" id="PF08019"/>
    </source>
</evidence>